<organism evidence="3 4">
    <name type="scientific">Candidatus Coatesbacteria bacterium RBG_13_66_14</name>
    <dbReference type="NCBI Taxonomy" id="1817816"/>
    <lineage>
        <taxon>Bacteria</taxon>
        <taxon>Candidatus Coatesiibacteriota</taxon>
    </lineage>
</organism>
<evidence type="ECO:0000256" key="1">
    <source>
        <dbReference type="SAM" id="Phobius"/>
    </source>
</evidence>
<gene>
    <name evidence="3" type="ORF">A2Y64_06795</name>
</gene>
<evidence type="ECO:0000313" key="3">
    <source>
        <dbReference type="EMBL" id="OGD78769.1"/>
    </source>
</evidence>
<dbReference type="InterPro" id="IPR018639">
    <property type="entry name" value="DUF2062"/>
</dbReference>
<feature type="transmembrane region" description="Helical" evidence="1">
    <location>
        <begin position="26"/>
        <end position="55"/>
    </location>
</feature>
<dbReference type="Proteomes" id="UP000177187">
    <property type="component" value="Unassembled WGS sequence"/>
</dbReference>
<reference evidence="3 4" key="1">
    <citation type="journal article" date="2016" name="Nat. Commun.">
        <title>Thousands of microbial genomes shed light on interconnected biogeochemical processes in an aquifer system.</title>
        <authorList>
            <person name="Anantharaman K."/>
            <person name="Brown C.T."/>
            <person name="Hug L.A."/>
            <person name="Sharon I."/>
            <person name="Castelle C.J."/>
            <person name="Probst A.J."/>
            <person name="Thomas B.C."/>
            <person name="Singh A."/>
            <person name="Wilkins M.J."/>
            <person name="Karaoz U."/>
            <person name="Brodie E.L."/>
            <person name="Williams K.H."/>
            <person name="Hubbard S.S."/>
            <person name="Banfield J.F."/>
        </authorList>
    </citation>
    <scope>NUCLEOTIDE SEQUENCE [LARGE SCALE GENOMIC DNA]</scope>
</reference>
<keyword evidence="1" id="KW-1133">Transmembrane helix</keyword>
<proteinExistence type="predicted"/>
<accession>A0A1F5FGI1</accession>
<comment type="caution">
    <text evidence="3">The sequence shown here is derived from an EMBL/GenBank/DDBJ whole genome shotgun (WGS) entry which is preliminary data.</text>
</comment>
<protein>
    <recommendedName>
        <fullName evidence="2">DUF2062 domain-containing protein</fullName>
    </recommendedName>
</protein>
<evidence type="ECO:0000259" key="2">
    <source>
        <dbReference type="Pfam" id="PF09835"/>
    </source>
</evidence>
<dbReference type="AlphaFoldDB" id="A0A1F5FGI1"/>
<dbReference type="STRING" id="1817816.A2Y64_06795"/>
<evidence type="ECO:0000313" key="4">
    <source>
        <dbReference type="Proteomes" id="UP000177187"/>
    </source>
</evidence>
<sequence>MPVKRIKKLWRRFAAWLVGHKDPKEVALGLAIGAAVSLTPLIGLHAVLAVLLASITPSNRLAAILGTQVGNPFTLPFFFWLEYKIGSWITGVQVTTSLSFSHIGLEEAAGRMVQLFGEAAWPYSVGMVILAVLVGLAVYGLTVLTAKVLHLRMRRRLVDTELDGNPPSPPDTPA</sequence>
<feature type="domain" description="DUF2062" evidence="2">
    <location>
        <begin position="8"/>
        <end position="151"/>
    </location>
</feature>
<keyword evidence="1" id="KW-0472">Membrane</keyword>
<feature type="transmembrane region" description="Helical" evidence="1">
    <location>
        <begin position="61"/>
        <end position="81"/>
    </location>
</feature>
<name>A0A1F5FGI1_9BACT</name>
<dbReference type="Pfam" id="PF09835">
    <property type="entry name" value="DUF2062"/>
    <property type="match status" value="1"/>
</dbReference>
<dbReference type="EMBL" id="MFAF01000026">
    <property type="protein sequence ID" value="OGD78769.1"/>
    <property type="molecule type" value="Genomic_DNA"/>
</dbReference>
<dbReference type="PANTHER" id="PTHR40547">
    <property type="entry name" value="SLL0298 PROTEIN"/>
    <property type="match status" value="1"/>
</dbReference>
<keyword evidence="1" id="KW-0812">Transmembrane</keyword>
<dbReference type="PANTHER" id="PTHR40547:SF1">
    <property type="entry name" value="SLL0298 PROTEIN"/>
    <property type="match status" value="1"/>
</dbReference>
<feature type="transmembrane region" description="Helical" evidence="1">
    <location>
        <begin position="125"/>
        <end position="146"/>
    </location>
</feature>